<evidence type="ECO:0000313" key="2">
    <source>
        <dbReference type="Proteomes" id="UP001596002"/>
    </source>
</evidence>
<keyword evidence="2" id="KW-1185">Reference proteome</keyword>
<sequence>MAQQTQELKRLVERRLETGLDSQPLRMDEFIDRLRREISLVRREDPTLDEFHLHDVKLSFQNQGIILQIDFRR</sequence>
<dbReference type="EMBL" id="JBHSHC010000014">
    <property type="protein sequence ID" value="MFC4766282.1"/>
    <property type="molecule type" value="Genomic_DNA"/>
</dbReference>
<proteinExistence type="predicted"/>
<organism evidence="1 2">
    <name type="scientific">Effusibacillus consociatus</name>
    <dbReference type="NCBI Taxonomy" id="1117041"/>
    <lineage>
        <taxon>Bacteria</taxon>
        <taxon>Bacillati</taxon>
        <taxon>Bacillota</taxon>
        <taxon>Bacilli</taxon>
        <taxon>Bacillales</taxon>
        <taxon>Alicyclobacillaceae</taxon>
        <taxon>Effusibacillus</taxon>
    </lineage>
</organism>
<reference evidence="2" key="1">
    <citation type="journal article" date="2019" name="Int. J. Syst. Evol. Microbiol.">
        <title>The Global Catalogue of Microorganisms (GCM) 10K type strain sequencing project: providing services to taxonomists for standard genome sequencing and annotation.</title>
        <authorList>
            <consortium name="The Broad Institute Genomics Platform"/>
            <consortium name="The Broad Institute Genome Sequencing Center for Infectious Disease"/>
            <person name="Wu L."/>
            <person name="Ma J."/>
        </authorList>
    </citation>
    <scope>NUCLEOTIDE SEQUENCE [LARGE SCALE GENOMIC DNA]</scope>
    <source>
        <strain evidence="2">WYCCWR 12678</strain>
    </source>
</reference>
<name>A0ABV9PZ03_9BACL</name>
<protein>
    <submittedName>
        <fullName evidence="1">Uncharacterized protein</fullName>
    </submittedName>
</protein>
<comment type="caution">
    <text evidence="1">The sequence shown here is derived from an EMBL/GenBank/DDBJ whole genome shotgun (WGS) entry which is preliminary data.</text>
</comment>
<gene>
    <name evidence="1" type="ORF">ACFO8Q_02555</name>
</gene>
<accession>A0ABV9PZ03</accession>
<evidence type="ECO:0000313" key="1">
    <source>
        <dbReference type="EMBL" id="MFC4766282.1"/>
    </source>
</evidence>
<dbReference type="RefSeq" id="WP_380024091.1">
    <property type="nucleotide sequence ID" value="NZ_JBHSHC010000014.1"/>
</dbReference>
<dbReference type="Proteomes" id="UP001596002">
    <property type="component" value="Unassembled WGS sequence"/>
</dbReference>